<evidence type="ECO:0008006" key="4">
    <source>
        <dbReference type="Google" id="ProtNLM"/>
    </source>
</evidence>
<comment type="caution">
    <text evidence="2">The sequence shown here is derived from an EMBL/GenBank/DDBJ whole genome shotgun (WGS) entry which is preliminary data.</text>
</comment>
<evidence type="ECO:0000313" key="3">
    <source>
        <dbReference type="Proteomes" id="UP000243528"/>
    </source>
</evidence>
<dbReference type="EMBL" id="PYGE01000032">
    <property type="protein sequence ID" value="PSK92417.1"/>
    <property type="molecule type" value="Genomic_DNA"/>
</dbReference>
<reference evidence="2 3" key="1">
    <citation type="submission" date="2018-03" db="EMBL/GenBank/DDBJ databases">
        <title>Genomic Encyclopedia of Archaeal and Bacterial Type Strains, Phase II (KMG-II): from individual species to whole genera.</title>
        <authorList>
            <person name="Goeker M."/>
        </authorList>
    </citation>
    <scope>NUCLEOTIDE SEQUENCE [LARGE SCALE GENOMIC DNA]</scope>
    <source>
        <strain evidence="2 3">DSM 45211</strain>
    </source>
</reference>
<name>A0A2P8D5C4_9ACTN</name>
<dbReference type="Proteomes" id="UP000243528">
    <property type="component" value="Unassembled WGS sequence"/>
</dbReference>
<feature type="compositionally biased region" description="Basic and acidic residues" evidence="1">
    <location>
        <begin position="46"/>
        <end position="87"/>
    </location>
</feature>
<evidence type="ECO:0000256" key="1">
    <source>
        <dbReference type="SAM" id="MobiDB-lite"/>
    </source>
</evidence>
<evidence type="ECO:0000313" key="2">
    <source>
        <dbReference type="EMBL" id="PSK92417.1"/>
    </source>
</evidence>
<dbReference type="OrthoDB" id="5125216at2"/>
<sequence length="108" mass="11767">MKGKLLILAGAAVGYVLGTRAGRQRYEDLKGRADALWHDPKVQQRVSDAENAVRTRAPHLQDRISDAATKASDKVKATVHHEDHDASEAELSVNGRPGEQSAERRDGS</sequence>
<proteinExistence type="predicted"/>
<feature type="region of interest" description="Disordered" evidence="1">
    <location>
        <begin position="46"/>
        <end position="108"/>
    </location>
</feature>
<dbReference type="AlphaFoldDB" id="A0A2P8D5C4"/>
<dbReference type="RefSeq" id="WP_106539997.1">
    <property type="nucleotide sequence ID" value="NZ_ML142906.1"/>
</dbReference>
<gene>
    <name evidence="2" type="ORF">CLV30_13233</name>
</gene>
<protein>
    <recommendedName>
        <fullName evidence="4">YtxH domain-containing protein</fullName>
    </recommendedName>
</protein>
<organism evidence="2 3">
    <name type="scientific">Haloactinopolyspora alba</name>
    <dbReference type="NCBI Taxonomy" id="648780"/>
    <lineage>
        <taxon>Bacteria</taxon>
        <taxon>Bacillati</taxon>
        <taxon>Actinomycetota</taxon>
        <taxon>Actinomycetes</taxon>
        <taxon>Jiangellales</taxon>
        <taxon>Jiangellaceae</taxon>
        <taxon>Haloactinopolyspora</taxon>
    </lineage>
</organism>
<accession>A0A2P8D5C4</accession>
<keyword evidence="3" id="KW-1185">Reference proteome</keyword>